<feature type="domain" description="Fe2OG dioxygenase" evidence="4">
    <location>
        <begin position="178"/>
        <end position="307"/>
    </location>
</feature>
<dbReference type="PROSITE" id="PS51471">
    <property type="entry name" value="FE2OG_OXY"/>
    <property type="match status" value="1"/>
</dbReference>
<feature type="region of interest" description="Disordered" evidence="3">
    <location>
        <begin position="188"/>
        <end position="215"/>
    </location>
</feature>
<sequence length="366" mass="40228">MNTTMANQLSIPPFPTDLPLAPLTIISHEKLLSHDPTESSKLLSACKNQGFFHLDLRTTPQGASLLAQSSQLYNLAQVLFDLPLEIKQQYTLQKGVSLFGYKPAGTIKATDPTRRPDATEFFNIGKDDLFHPTSPDLLTKKYPPDIQANLPLLKSFTTNSHTLAMHLLTLLARELHLPSDTALTDLNTFPHPSGDHTRLTRTTHPHGDNDNDSIALPSHTDFGTLTLLFNRLGGLQIESTTTTTTTATPGHWEWVKPLPGHAIVNLGDAMKIFTSGYLKSAKHRVVPLPGADEVKNSRYSVVYFVRPANHVLMKAVDGFERDEGSVKAVAGKFEPKPTHKQVHDSEGGNVLTAGEWMVQRAVQLGN</sequence>
<comment type="caution">
    <text evidence="5">The sequence shown here is derived from an EMBL/GenBank/DDBJ whole genome shotgun (WGS) entry which is preliminary data.</text>
</comment>
<dbReference type="InterPro" id="IPR005123">
    <property type="entry name" value="Oxoglu/Fe-dep_dioxygenase_dom"/>
</dbReference>
<name>A0AA40DDK6_9PEZI</name>
<organism evidence="5 6">
    <name type="scientific">Cercophora samala</name>
    <dbReference type="NCBI Taxonomy" id="330535"/>
    <lineage>
        <taxon>Eukaryota</taxon>
        <taxon>Fungi</taxon>
        <taxon>Dikarya</taxon>
        <taxon>Ascomycota</taxon>
        <taxon>Pezizomycotina</taxon>
        <taxon>Sordariomycetes</taxon>
        <taxon>Sordariomycetidae</taxon>
        <taxon>Sordariales</taxon>
        <taxon>Lasiosphaeriaceae</taxon>
        <taxon>Cercophora</taxon>
    </lineage>
</organism>
<gene>
    <name evidence="5" type="ORF">QBC41DRAFT_378615</name>
</gene>
<dbReference type="GO" id="GO:0044283">
    <property type="term" value="P:small molecule biosynthetic process"/>
    <property type="evidence" value="ECO:0007669"/>
    <property type="project" value="UniProtKB-ARBA"/>
</dbReference>
<evidence type="ECO:0000313" key="6">
    <source>
        <dbReference type="Proteomes" id="UP001174997"/>
    </source>
</evidence>
<dbReference type="EMBL" id="JAULSY010000010">
    <property type="protein sequence ID" value="KAK0672855.1"/>
    <property type="molecule type" value="Genomic_DNA"/>
</dbReference>
<keyword evidence="2" id="KW-0408">Iron</keyword>
<accession>A0AA40DDK6</accession>
<dbReference type="Proteomes" id="UP001174997">
    <property type="component" value="Unassembled WGS sequence"/>
</dbReference>
<evidence type="ECO:0000256" key="2">
    <source>
        <dbReference type="RuleBase" id="RU003682"/>
    </source>
</evidence>
<dbReference type="GO" id="GO:0016491">
    <property type="term" value="F:oxidoreductase activity"/>
    <property type="evidence" value="ECO:0007669"/>
    <property type="project" value="UniProtKB-KW"/>
</dbReference>
<dbReference type="SUPFAM" id="SSF51197">
    <property type="entry name" value="Clavaminate synthase-like"/>
    <property type="match status" value="1"/>
</dbReference>
<dbReference type="InterPro" id="IPR026992">
    <property type="entry name" value="DIOX_N"/>
</dbReference>
<dbReference type="GO" id="GO:0046872">
    <property type="term" value="F:metal ion binding"/>
    <property type="evidence" value="ECO:0007669"/>
    <property type="project" value="UniProtKB-KW"/>
</dbReference>
<comment type="similarity">
    <text evidence="1 2">Belongs to the iron/ascorbate-dependent oxidoreductase family.</text>
</comment>
<reference evidence="5" key="1">
    <citation type="submission" date="2023-06" db="EMBL/GenBank/DDBJ databases">
        <title>Genome-scale phylogeny and comparative genomics of the fungal order Sordariales.</title>
        <authorList>
            <consortium name="Lawrence Berkeley National Laboratory"/>
            <person name="Hensen N."/>
            <person name="Bonometti L."/>
            <person name="Westerberg I."/>
            <person name="Brannstrom I.O."/>
            <person name="Guillou S."/>
            <person name="Cros-Aarteil S."/>
            <person name="Calhoun S."/>
            <person name="Haridas S."/>
            <person name="Kuo A."/>
            <person name="Mondo S."/>
            <person name="Pangilinan J."/>
            <person name="Riley R."/>
            <person name="Labutti K."/>
            <person name="Andreopoulos B."/>
            <person name="Lipzen A."/>
            <person name="Chen C."/>
            <person name="Yanf M."/>
            <person name="Daum C."/>
            <person name="Ng V."/>
            <person name="Clum A."/>
            <person name="Steindorff A."/>
            <person name="Ohm R."/>
            <person name="Martin F."/>
            <person name="Silar P."/>
            <person name="Natvig D."/>
            <person name="Lalanne C."/>
            <person name="Gautier V."/>
            <person name="Ament-Velasquez S.L."/>
            <person name="Kruys A."/>
            <person name="Hutchinson M.I."/>
            <person name="Powell A.J."/>
            <person name="Barry K."/>
            <person name="Miller A.N."/>
            <person name="Grigoriev I.V."/>
            <person name="Debuchy R."/>
            <person name="Gladieux P."/>
            <person name="Thoren M.H."/>
            <person name="Johannesson H."/>
        </authorList>
    </citation>
    <scope>NUCLEOTIDE SEQUENCE</scope>
    <source>
        <strain evidence="5">CBS 307.81</strain>
    </source>
</reference>
<dbReference type="AlphaFoldDB" id="A0AA40DDK6"/>
<evidence type="ECO:0000313" key="5">
    <source>
        <dbReference type="EMBL" id="KAK0672855.1"/>
    </source>
</evidence>
<evidence type="ECO:0000256" key="3">
    <source>
        <dbReference type="SAM" id="MobiDB-lite"/>
    </source>
</evidence>
<keyword evidence="2" id="KW-0479">Metal-binding</keyword>
<dbReference type="Pfam" id="PF03171">
    <property type="entry name" value="2OG-FeII_Oxy"/>
    <property type="match status" value="1"/>
</dbReference>
<dbReference type="InterPro" id="IPR050231">
    <property type="entry name" value="Iron_ascorbate_oxido_reductase"/>
</dbReference>
<dbReference type="InterPro" id="IPR027443">
    <property type="entry name" value="IPNS-like_sf"/>
</dbReference>
<dbReference type="PANTHER" id="PTHR47990">
    <property type="entry name" value="2-OXOGLUTARATE (2OG) AND FE(II)-DEPENDENT OXYGENASE SUPERFAMILY PROTEIN-RELATED"/>
    <property type="match status" value="1"/>
</dbReference>
<evidence type="ECO:0000256" key="1">
    <source>
        <dbReference type="ARBA" id="ARBA00008056"/>
    </source>
</evidence>
<keyword evidence="2" id="KW-0560">Oxidoreductase</keyword>
<protein>
    <recommendedName>
        <fullName evidence="4">Fe2OG dioxygenase domain-containing protein</fullName>
    </recommendedName>
</protein>
<dbReference type="Pfam" id="PF14226">
    <property type="entry name" value="DIOX_N"/>
    <property type="match status" value="1"/>
</dbReference>
<dbReference type="InterPro" id="IPR044861">
    <property type="entry name" value="IPNS-like_FE2OG_OXY"/>
</dbReference>
<proteinExistence type="inferred from homology"/>
<evidence type="ECO:0000259" key="4">
    <source>
        <dbReference type="PROSITE" id="PS51471"/>
    </source>
</evidence>
<dbReference type="Gene3D" id="2.60.120.330">
    <property type="entry name" value="B-lactam Antibiotic, Isopenicillin N Synthase, Chain"/>
    <property type="match status" value="1"/>
</dbReference>
<keyword evidence="6" id="KW-1185">Reference proteome</keyword>